<comment type="caution">
    <text evidence="8">The sequence shown here is derived from an EMBL/GenBank/DDBJ whole genome shotgun (WGS) entry which is preliminary data.</text>
</comment>
<dbReference type="PANTHER" id="PTHR43133:SF50">
    <property type="entry name" value="ECF RNA POLYMERASE SIGMA FACTOR SIGM"/>
    <property type="match status" value="1"/>
</dbReference>
<evidence type="ECO:0000256" key="4">
    <source>
        <dbReference type="ARBA" id="ARBA00023125"/>
    </source>
</evidence>
<dbReference type="PANTHER" id="PTHR43133">
    <property type="entry name" value="RNA POLYMERASE ECF-TYPE SIGMA FACTO"/>
    <property type="match status" value="1"/>
</dbReference>
<dbReference type="InterPro" id="IPR013249">
    <property type="entry name" value="RNA_pol_sigma70_r4_t2"/>
</dbReference>
<dbReference type="RefSeq" id="WP_343975959.1">
    <property type="nucleotide sequence ID" value="NZ_BAAAHK010000013.1"/>
</dbReference>
<dbReference type="InterPro" id="IPR013324">
    <property type="entry name" value="RNA_pol_sigma_r3/r4-like"/>
</dbReference>
<dbReference type="NCBIfam" id="TIGR02937">
    <property type="entry name" value="sigma70-ECF"/>
    <property type="match status" value="1"/>
</dbReference>
<comment type="similarity">
    <text evidence="1">Belongs to the sigma-70 factor family. ECF subfamily.</text>
</comment>
<reference evidence="8 9" key="1">
    <citation type="journal article" date="2019" name="Int. J. Syst. Evol. Microbiol.">
        <title>The Global Catalogue of Microorganisms (GCM) 10K type strain sequencing project: providing services to taxonomists for standard genome sequencing and annotation.</title>
        <authorList>
            <consortium name="The Broad Institute Genomics Platform"/>
            <consortium name="The Broad Institute Genome Sequencing Center for Infectious Disease"/>
            <person name="Wu L."/>
            <person name="Ma J."/>
        </authorList>
    </citation>
    <scope>NUCLEOTIDE SEQUENCE [LARGE SCALE GENOMIC DNA]</scope>
    <source>
        <strain evidence="8 9">JCM 10977</strain>
    </source>
</reference>
<dbReference type="InterPro" id="IPR013325">
    <property type="entry name" value="RNA_pol_sigma_r2"/>
</dbReference>
<proteinExistence type="inferred from homology"/>
<protein>
    <submittedName>
        <fullName evidence="8">SigE family RNA polymerase sigma factor</fullName>
    </submittedName>
</protein>
<evidence type="ECO:0000256" key="5">
    <source>
        <dbReference type="ARBA" id="ARBA00023163"/>
    </source>
</evidence>
<dbReference type="EMBL" id="BAAAHK010000013">
    <property type="protein sequence ID" value="GAA0951975.1"/>
    <property type="molecule type" value="Genomic_DNA"/>
</dbReference>
<dbReference type="InterPro" id="IPR014325">
    <property type="entry name" value="RNA_pol_sigma-E_actinobac"/>
</dbReference>
<organism evidence="8 9">
    <name type="scientific">Kribbella koreensis</name>
    <dbReference type="NCBI Taxonomy" id="57909"/>
    <lineage>
        <taxon>Bacteria</taxon>
        <taxon>Bacillati</taxon>
        <taxon>Actinomycetota</taxon>
        <taxon>Actinomycetes</taxon>
        <taxon>Propionibacteriales</taxon>
        <taxon>Kribbellaceae</taxon>
        <taxon>Kribbella</taxon>
    </lineage>
</organism>
<keyword evidence="9" id="KW-1185">Reference proteome</keyword>
<dbReference type="InterPro" id="IPR036388">
    <property type="entry name" value="WH-like_DNA-bd_sf"/>
</dbReference>
<keyword evidence="2" id="KW-0805">Transcription regulation</keyword>
<dbReference type="InterPro" id="IPR007627">
    <property type="entry name" value="RNA_pol_sigma70_r2"/>
</dbReference>
<keyword evidence="3" id="KW-0731">Sigma factor</keyword>
<keyword evidence="4" id="KW-0238">DNA-binding</keyword>
<keyword evidence="5" id="KW-0804">Transcription</keyword>
<evidence type="ECO:0000259" key="7">
    <source>
        <dbReference type="Pfam" id="PF08281"/>
    </source>
</evidence>
<dbReference type="SUPFAM" id="SSF88659">
    <property type="entry name" value="Sigma3 and sigma4 domains of RNA polymerase sigma factors"/>
    <property type="match status" value="1"/>
</dbReference>
<dbReference type="InterPro" id="IPR039425">
    <property type="entry name" value="RNA_pol_sigma-70-like"/>
</dbReference>
<evidence type="ECO:0000259" key="6">
    <source>
        <dbReference type="Pfam" id="PF04542"/>
    </source>
</evidence>
<dbReference type="Pfam" id="PF04542">
    <property type="entry name" value="Sigma70_r2"/>
    <property type="match status" value="1"/>
</dbReference>
<dbReference type="SUPFAM" id="SSF88946">
    <property type="entry name" value="Sigma2 domain of RNA polymerase sigma factors"/>
    <property type="match status" value="1"/>
</dbReference>
<name>A0ABN1R5R5_9ACTN</name>
<dbReference type="CDD" id="cd06171">
    <property type="entry name" value="Sigma70_r4"/>
    <property type="match status" value="1"/>
</dbReference>
<evidence type="ECO:0000256" key="1">
    <source>
        <dbReference type="ARBA" id="ARBA00010641"/>
    </source>
</evidence>
<dbReference type="NCBIfam" id="TIGR02983">
    <property type="entry name" value="SigE-fam_strep"/>
    <property type="match status" value="1"/>
</dbReference>
<sequence length="169" mass="19661">MSGPADFEEFASTQYAALLRTAYLLTQNRSTAEDLVQATLAKCWLVWKRIAHDNPMPYVRRTMLNTYTAWWRRRWNSEYPTDDLPHTPTPNARTEVEDRTDLTEALRRLPKRMRAVIVLRFYEDLTETETARLLNCSVGTVKSQANRALAKLRIDPSLLDHSPAKERRP</sequence>
<dbReference type="Gene3D" id="1.10.10.10">
    <property type="entry name" value="Winged helix-like DNA-binding domain superfamily/Winged helix DNA-binding domain"/>
    <property type="match status" value="1"/>
</dbReference>
<evidence type="ECO:0000313" key="8">
    <source>
        <dbReference type="EMBL" id="GAA0951975.1"/>
    </source>
</evidence>
<evidence type="ECO:0000313" key="9">
    <source>
        <dbReference type="Proteomes" id="UP001500542"/>
    </source>
</evidence>
<gene>
    <name evidence="8" type="ORF">GCM10009554_54270</name>
</gene>
<evidence type="ECO:0000256" key="2">
    <source>
        <dbReference type="ARBA" id="ARBA00023015"/>
    </source>
</evidence>
<dbReference type="InterPro" id="IPR014284">
    <property type="entry name" value="RNA_pol_sigma-70_dom"/>
</dbReference>
<accession>A0ABN1R5R5</accession>
<dbReference type="Pfam" id="PF08281">
    <property type="entry name" value="Sigma70_r4_2"/>
    <property type="match status" value="1"/>
</dbReference>
<dbReference type="Proteomes" id="UP001500542">
    <property type="component" value="Unassembled WGS sequence"/>
</dbReference>
<evidence type="ECO:0000256" key="3">
    <source>
        <dbReference type="ARBA" id="ARBA00023082"/>
    </source>
</evidence>
<feature type="domain" description="RNA polymerase sigma-70 region 2" evidence="6">
    <location>
        <begin position="17"/>
        <end position="75"/>
    </location>
</feature>
<dbReference type="Gene3D" id="1.10.1740.10">
    <property type="match status" value="1"/>
</dbReference>
<feature type="domain" description="RNA polymerase sigma factor 70 region 4 type 2" evidence="7">
    <location>
        <begin position="101"/>
        <end position="152"/>
    </location>
</feature>